<dbReference type="SUPFAM" id="SSF51658">
    <property type="entry name" value="Xylose isomerase-like"/>
    <property type="match status" value="1"/>
</dbReference>
<organism evidence="3 4">
    <name type="scientific">Clostridium cadaveris</name>
    <dbReference type="NCBI Taxonomy" id="1529"/>
    <lineage>
        <taxon>Bacteria</taxon>
        <taxon>Bacillati</taxon>
        <taxon>Bacillota</taxon>
        <taxon>Clostridia</taxon>
        <taxon>Eubacteriales</taxon>
        <taxon>Clostridiaceae</taxon>
        <taxon>Clostridium</taxon>
    </lineage>
</organism>
<evidence type="ECO:0000259" key="1">
    <source>
        <dbReference type="Pfam" id="PF01261"/>
    </source>
</evidence>
<feature type="domain" description="Xylose isomerase-like TIM barrel" evidence="1">
    <location>
        <begin position="25"/>
        <end position="257"/>
    </location>
</feature>
<dbReference type="AlphaFoldDB" id="A0A1I2PF17"/>
<reference evidence="2 5" key="2">
    <citation type="submission" date="2018-03" db="EMBL/GenBank/DDBJ databases">
        <title>The uncultured portion of the human microbiome is neutrally assembled.</title>
        <authorList>
            <person name="Jeraldo P."/>
            <person name="Boardman L."/>
            <person name="White B.A."/>
            <person name="Nelson H."/>
            <person name="Goldenfeld N."/>
            <person name="Chia N."/>
        </authorList>
    </citation>
    <scope>NUCLEOTIDE SEQUENCE [LARGE SCALE GENOMIC DNA]</scope>
    <source>
        <strain evidence="2">CIM:MAG 903</strain>
    </source>
</reference>
<sequence length="285" mass="33528">MNFKSRLCAMNCHYRFYELEEFFRHAHINGIKYVELWTGPMHFFVDYNQHDDVEILKLLSEKYKIKIIGLCPEQTNPKPNNIAVKSEIGKQNVYKYYKQIIDIADKIGCKQVLVTSGWAYYNEPIEDAWNRSVSMMKRIAEYSKKKDIMLVLEALQIDESLLVNSVNDIKRYREDVNSGNLKVCIDFGAMSRAQNTIEEYFETFGDDVRHIHFVDGKPTGHLAWSDGDRDLEKDLNDLQRYNYNGFLSLETATQRYYEKPWIAEEKTISTFEKLEGEKDETLYIS</sequence>
<protein>
    <submittedName>
        <fullName evidence="3">Protein FrlC</fullName>
    </submittedName>
    <submittedName>
        <fullName evidence="2">Sugar phosphate isomerase/epimerase</fullName>
    </submittedName>
</protein>
<keyword evidence="2" id="KW-0413">Isomerase</keyword>
<keyword evidence="4" id="KW-1185">Reference proteome</keyword>
<dbReference type="GO" id="GO:0016853">
    <property type="term" value="F:isomerase activity"/>
    <property type="evidence" value="ECO:0007669"/>
    <property type="project" value="UniProtKB-KW"/>
</dbReference>
<name>A0A1I2PF17_9CLOT</name>
<dbReference type="EMBL" id="FOOE01000029">
    <property type="protein sequence ID" value="SFG14735.1"/>
    <property type="molecule type" value="Genomic_DNA"/>
</dbReference>
<dbReference type="InterPro" id="IPR013022">
    <property type="entry name" value="Xyl_isomerase-like_TIM-brl"/>
</dbReference>
<dbReference type="Proteomes" id="UP000246114">
    <property type="component" value="Unassembled WGS sequence"/>
</dbReference>
<dbReference type="PANTHER" id="PTHR12110">
    <property type="entry name" value="HYDROXYPYRUVATE ISOMERASE"/>
    <property type="match status" value="1"/>
</dbReference>
<dbReference type="STRING" id="1529.SAMN04487885_1298"/>
<dbReference type="GeneID" id="90546005"/>
<evidence type="ECO:0000313" key="4">
    <source>
        <dbReference type="Proteomes" id="UP000182135"/>
    </source>
</evidence>
<proteinExistence type="predicted"/>
<evidence type="ECO:0000313" key="5">
    <source>
        <dbReference type="Proteomes" id="UP000246114"/>
    </source>
</evidence>
<dbReference type="InterPro" id="IPR036237">
    <property type="entry name" value="Xyl_isomerase-like_sf"/>
</dbReference>
<dbReference type="InterPro" id="IPR050312">
    <property type="entry name" value="IolE/XylAMocC-like"/>
</dbReference>
<dbReference type="eggNOG" id="COG1082">
    <property type="taxonomic scope" value="Bacteria"/>
</dbReference>
<gene>
    <name evidence="2" type="ORF">DBY38_14215</name>
    <name evidence="3" type="ORF">SAMN04487885_1298</name>
</gene>
<dbReference type="Pfam" id="PF01261">
    <property type="entry name" value="AP_endonuc_2"/>
    <property type="match status" value="1"/>
</dbReference>
<dbReference type="Gene3D" id="3.20.20.150">
    <property type="entry name" value="Divalent-metal-dependent TIM barrel enzymes"/>
    <property type="match status" value="1"/>
</dbReference>
<evidence type="ECO:0000313" key="3">
    <source>
        <dbReference type="EMBL" id="SFG14735.1"/>
    </source>
</evidence>
<reference evidence="3 4" key="1">
    <citation type="submission" date="2016-10" db="EMBL/GenBank/DDBJ databases">
        <authorList>
            <person name="de Groot N.N."/>
        </authorList>
    </citation>
    <scope>NUCLEOTIDE SEQUENCE [LARGE SCALE GENOMIC DNA]</scope>
    <source>
        <strain evidence="3 4">NLAE-zl-G419</strain>
    </source>
</reference>
<dbReference type="RefSeq" id="WP_074846336.1">
    <property type="nucleotide sequence ID" value="NZ_CP076620.1"/>
</dbReference>
<dbReference type="Proteomes" id="UP000182135">
    <property type="component" value="Unassembled WGS sequence"/>
</dbReference>
<dbReference type="PANTHER" id="PTHR12110:SF41">
    <property type="entry name" value="INOSOSE DEHYDRATASE"/>
    <property type="match status" value="1"/>
</dbReference>
<accession>A0A1I2PF17</accession>
<evidence type="ECO:0000313" key="2">
    <source>
        <dbReference type="EMBL" id="PWL51390.1"/>
    </source>
</evidence>
<dbReference type="EMBL" id="QAMZ01000056">
    <property type="protein sequence ID" value="PWL51390.1"/>
    <property type="molecule type" value="Genomic_DNA"/>
</dbReference>
<dbReference type="OrthoDB" id="9814946at2"/>